<dbReference type="EMBL" id="CP036298">
    <property type="protein sequence ID" value="QDV22317.1"/>
    <property type="molecule type" value="Genomic_DNA"/>
</dbReference>
<sequence>MSKFYATCGSHTLTISAPSARHAAMRLIDEVMAAHIWIYDDADLSEQDRRDHVVLEALLHLSTVVSVSEIGAGRREAGAFEVPQMIDEWHRLMTGISRMLTSSGIDAGRVLPELPTEVLGPQQPR</sequence>
<evidence type="ECO:0000313" key="2">
    <source>
        <dbReference type="Proteomes" id="UP000318017"/>
    </source>
</evidence>
<organism evidence="1 2">
    <name type="scientific">Aureliella helgolandensis</name>
    <dbReference type="NCBI Taxonomy" id="2527968"/>
    <lineage>
        <taxon>Bacteria</taxon>
        <taxon>Pseudomonadati</taxon>
        <taxon>Planctomycetota</taxon>
        <taxon>Planctomycetia</taxon>
        <taxon>Pirellulales</taxon>
        <taxon>Pirellulaceae</taxon>
        <taxon>Aureliella</taxon>
    </lineage>
</organism>
<proteinExistence type="predicted"/>
<reference evidence="1 2" key="1">
    <citation type="submission" date="2019-02" db="EMBL/GenBank/DDBJ databases">
        <title>Deep-cultivation of Planctomycetes and their phenomic and genomic characterization uncovers novel biology.</title>
        <authorList>
            <person name="Wiegand S."/>
            <person name="Jogler M."/>
            <person name="Boedeker C."/>
            <person name="Pinto D."/>
            <person name="Vollmers J."/>
            <person name="Rivas-Marin E."/>
            <person name="Kohn T."/>
            <person name="Peeters S.H."/>
            <person name="Heuer A."/>
            <person name="Rast P."/>
            <person name="Oberbeckmann S."/>
            <person name="Bunk B."/>
            <person name="Jeske O."/>
            <person name="Meyerdierks A."/>
            <person name="Storesund J.E."/>
            <person name="Kallscheuer N."/>
            <person name="Luecker S."/>
            <person name="Lage O.M."/>
            <person name="Pohl T."/>
            <person name="Merkel B.J."/>
            <person name="Hornburger P."/>
            <person name="Mueller R.-W."/>
            <person name="Bruemmer F."/>
            <person name="Labrenz M."/>
            <person name="Spormann A.M."/>
            <person name="Op den Camp H."/>
            <person name="Overmann J."/>
            <person name="Amann R."/>
            <person name="Jetten M.S.M."/>
            <person name="Mascher T."/>
            <person name="Medema M.H."/>
            <person name="Devos D.P."/>
            <person name="Kaster A.-K."/>
            <person name="Ovreas L."/>
            <person name="Rohde M."/>
            <person name="Galperin M.Y."/>
            <person name="Jogler C."/>
        </authorList>
    </citation>
    <scope>NUCLEOTIDE SEQUENCE [LARGE SCALE GENOMIC DNA]</scope>
    <source>
        <strain evidence="1 2">Q31a</strain>
    </source>
</reference>
<name>A0A518G143_9BACT</name>
<dbReference type="RefSeq" id="WP_145073686.1">
    <property type="nucleotide sequence ID" value="NZ_CP036298.1"/>
</dbReference>
<protein>
    <submittedName>
        <fullName evidence="1">Uncharacterized protein</fullName>
    </submittedName>
</protein>
<keyword evidence="2" id="KW-1185">Reference proteome</keyword>
<accession>A0A518G143</accession>
<dbReference type="OrthoDB" id="279935at2"/>
<gene>
    <name evidence="1" type="ORF">Q31a_06010</name>
</gene>
<evidence type="ECO:0000313" key="1">
    <source>
        <dbReference type="EMBL" id="QDV22317.1"/>
    </source>
</evidence>
<dbReference type="KEGG" id="ahel:Q31a_06010"/>
<dbReference type="Proteomes" id="UP000318017">
    <property type="component" value="Chromosome"/>
</dbReference>
<dbReference type="AlphaFoldDB" id="A0A518G143"/>